<dbReference type="InterPro" id="IPR050597">
    <property type="entry name" value="Cytochrome_c_Oxidase_Subunit"/>
</dbReference>
<keyword evidence="8" id="KW-0732">Signal</keyword>
<dbReference type="PANTHER" id="PTHR33751:SF9">
    <property type="entry name" value="CYTOCHROME C4"/>
    <property type="match status" value="1"/>
</dbReference>
<feature type="chain" id="PRO_5045324632" evidence="8">
    <location>
        <begin position="23"/>
        <end position="219"/>
    </location>
</feature>
<evidence type="ECO:0000256" key="7">
    <source>
        <dbReference type="PROSITE-ProRule" id="PRU00433"/>
    </source>
</evidence>
<dbReference type="PROSITE" id="PS51007">
    <property type="entry name" value="CYTC"/>
    <property type="match status" value="2"/>
</dbReference>
<evidence type="ECO:0000256" key="2">
    <source>
        <dbReference type="ARBA" id="ARBA00022448"/>
    </source>
</evidence>
<organism evidence="10 11">
    <name type="scientific">Marinobacterium weihaiense</name>
    <dbReference type="NCBI Taxonomy" id="2851016"/>
    <lineage>
        <taxon>Bacteria</taxon>
        <taxon>Pseudomonadati</taxon>
        <taxon>Pseudomonadota</taxon>
        <taxon>Gammaproteobacteria</taxon>
        <taxon>Oceanospirillales</taxon>
        <taxon>Oceanospirillaceae</taxon>
        <taxon>Marinobacterium</taxon>
    </lineage>
</organism>
<dbReference type="Pfam" id="PF00034">
    <property type="entry name" value="Cytochrom_C"/>
    <property type="match status" value="2"/>
</dbReference>
<comment type="caution">
    <text evidence="10">The sequence shown here is derived from an EMBL/GenBank/DDBJ whole genome shotgun (WGS) entry which is preliminary data.</text>
</comment>
<keyword evidence="11" id="KW-1185">Reference proteome</keyword>
<accession>A0ABS6MDT6</accession>
<proteinExistence type="predicted"/>
<feature type="domain" description="Cytochrome c" evidence="9">
    <location>
        <begin position="121"/>
        <end position="211"/>
    </location>
</feature>
<dbReference type="InterPro" id="IPR024167">
    <property type="entry name" value="Cytochrome_c4-like"/>
</dbReference>
<dbReference type="InterPro" id="IPR009056">
    <property type="entry name" value="Cyt_c-like_dom"/>
</dbReference>
<name>A0ABS6MDT6_9GAMM</name>
<dbReference type="Proteomes" id="UP000755551">
    <property type="component" value="Unassembled WGS sequence"/>
</dbReference>
<comment type="subcellular location">
    <subcellularLocation>
        <location evidence="1">Periplasm</location>
    </subcellularLocation>
</comment>
<evidence type="ECO:0000256" key="4">
    <source>
        <dbReference type="ARBA" id="ARBA00022764"/>
    </source>
</evidence>
<feature type="domain" description="Cytochrome c" evidence="9">
    <location>
        <begin position="24"/>
        <end position="110"/>
    </location>
</feature>
<keyword evidence="5" id="KW-0249">Electron transport</keyword>
<evidence type="ECO:0000259" key="9">
    <source>
        <dbReference type="PROSITE" id="PS51007"/>
    </source>
</evidence>
<protein>
    <submittedName>
        <fullName evidence="10">Cytochrome c4</fullName>
    </submittedName>
</protein>
<evidence type="ECO:0000313" key="11">
    <source>
        <dbReference type="Proteomes" id="UP000755551"/>
    </source>
</evidence>
<keyword evidence="2" id="KW-0813">Transport</keyword>
<evidence type="ECO:0000256" key="8">
    <source>
        <dbReference type="SAM" id="SignalP"/>
    </source>
</evidence>
<dbReference type="PIRSF" id="PIRSF000005">
    <property type="entry name" value="Cytochrome_c4"/>
    <property type="match status" value="1"/>
</dbReference>
<dbReference type="RefSeq" id="WP_217335875.1">
    <property type="nucleotide sequence ID" value="NZ_JAHQZT010000024.1"/>
</dbReference>
<reference evidence="10 11" key="1">
    <citation type="submission" date="2021-06" db="EMBL/GenBank/DDBJ databases">
        <title>Bacterium isolated from marine sediment.</title>
        <authorList>
            <person name="Zhu K.-L."/>
            <person name="Du Z.-J."/>
            <person name="Liang Q.-Y."/>
        </authorList>
    </citation>
    <scope>NUCLEOTIDE SEQUENCE [LARGE SCALE GENOMIC DNA]</scope>
    <source>
        <strain evidence="10 11">A346</strain>
    </source>
</reference>
<keyword evidence="7" id="KW-0349">Heme</keyword>
<sequence length="219" mass="22750">MLKRNGRLMLAGALLVSSAVQAQGVAADGQQVAMQGDGSGAPCMACHGMDGAGNNAAGFPRLAGLDAAYIAKQIRDYNAGTRVSGVMQPNVDNLTEQQILDVSAYYAAQPVPKAQTGGDAELLALGEKLAKRGDWDNYIPACESCHGPDNQGVGASFPGLAGQHGNYIKQQLNAWRSGARHNDPNQLMTGVAERLSEQQIEAVAAYLGSRQAVAAEGGQ</sequence>
<evidence type="ECO:0000256" key="3">
    <source>
        <dbReference type="ARBA" id="ARBA00022723"/>
    </source>
</evidence>
<dbReference type="PANTHER" id="PTHR33751">
    <property type="entry name" value="CBB3-TYPE CYTOCHROME C OXIDASE SUBUNIT FIXP"/>
    <property type="match status" value="1"/>
</dbReference>
<evidence type="ECO:0000256" key="5">
    <source>
        <dbReference type="ARBA" id="ARBA00022982"/>
    </source>
</evidence>
<keyword evidence="4" id="KW-0574">Periplasm</keyword>
<keyword evidence="6 7" id="KW-0408">Iron</keyword>
<evidence type="ECO:0000256" key="1">
    <source>
        <dbReference type="ARBA" id="ARBA00004418"/>
    </source>
</evidence>
<gene>
    <name evidence="10" type="ORF">KTN04_14090</name>
</gene>
<dbReference type="EMBL" id="JAHQZT010000024">
    <property type="protein sequence ID" value="MBV0934467.1"/>
    <property type="molecule type" value="Genomic_DNA"/>
</dbReference>
<feature type="signal peptide" evidence="8">
    <location>
        <begin position="1"/>
        <end position="22"/>
    </location>
</feature>
<evidence type="ECO:0000313" key="10">
    <source>
        <dbReference type="EMBL" id="MBV0934467.1"/>
    </source>
</evidence>
<evidence type="ECO:0000256" key="6">
    <source>
        <dbReference type="ARBA" id="ARBA00023004"/>
    </source>
</evidence>
<keyword evidence="3 7" id="KW-0479">Metal-binding</keyword>